<evidence type="ECO:0000313" key="3">
    <source>
        <dbReference type="Proteomes" id="UP000321306"/>
    </source>
</evidence>
<dbReference type="AlphaFoldDB" id="A0A511N5F5"/>
<comment type="caution">
    <text evidence="2">The sequence shown here is derived from an EMBL/GenBank/DDBJ whole genome shotgun (WGS) entry which is preliminary data.</text>
</comment>
<proteinExistence type="predicted"/>
<gene>
    <name evidence="2" type="ORF">DC3_37200</name>
</gene>
<protein>
    <submittedName>
        <fullName evidence="2">Uncharacterized protein</fullName>
    </submittedName>
</protein>
<evidence type="ECO:0000256" key="1">
    <source>
        <dbReference type="SAM" id="MobiDB-lite"/>
    </source>
</evidence>
<name>A0A511N5F5_DEIC1</name>
<dbReference type="Proteomes" id="UP000321306">
    <property type="component" value="Unassembled WGS sequence"/>
</dbReference>
<dbReference type="RefSeq" id="WP_186816112.1">
    <property type="nucleotide sequence ID" value="NZ_BJXB01000017.1"/>
</dbReference>
<feature type="region of interest" description="Disordered" evidence="1">
    <location>
        <begin position="32"/>
        <end position="53"/>
    </location>
</feature>
<organism evidence="2 3">
    <name type="scientific">Deinococcus cellulosilyticus (strain DSM 18568 / NBRC 106333 / KACC 11606 / 5516J-15)</name>
    <dbReference type="NCBI Taxonomy" id="1223518"/>
    <lineage>
        <taxon>Bacteria</taxon>
        <taxon>Thermotogati</taxon>
        <taxon>Deinococcota</taxon>
        <taxon>Deinococci</taxon>
        <taxon>Deinococcales</taxon>
        <taxon>Deinococcaceae</taxon>
        <taxon>Deinococcus</taxon>
    </lineage>
</organism>
<evidence type="ECO:0000313" key="2">
    <source>
        <dbReference type="EMBL" id="GEM48085.1"/>
    </source>
</evidence>
<sequence length="53" mass="5762">MKLLLVTALGLGLVMLGKKLLGNRTFKPLAALPSSEREHSEEELIQISPAPIH</sequence>
<reference evidence="2 3" key="1">
    <citation type="submission" date="2019-07" db="EMBL/GenBank/DDBJ databases">
        <title>Whole genome shotgun sequence of Deinococcus cellulosilyticus NBRC 106333.</title>
        <authorList>
            <person name="Hosoyama A."/>
            <person name="Uohara A."/>
            <person name="Ohji S."/>
            <person name="Ichikawa N."/>
        </authorList>
    </citation>
    <scope>NUCLEOTIDE SEQUENCE [LARGE SCALE GENOMIC DNA]</scope>
    <source>
        <strain evidence="2 3">NBRC 106333</strain>
    </source>
</reference>
<keyword evidence="3" id="KW-1185">Reference proteome</keyword>
<dbReference type="EMBL" id="BJXB01000017">
    <property type="protein sequence ID" value="GEM48085.1"/>
    <property type="molecule type" value="Genomic_DNA"/>
</dbReference>
<accession>A0A511N5F5</accession>